<proteinExistence type="predicted"/>
<sequence length="156" mass="17207">MTRVSDGLVHAQEHLETRRFQPTYADHGLDFRLAKQKVTPSQGAHKNKAVPTTPGVSVMEPKQAALTVAYQPMKQPIWWGQAALPPESDRPTYEDLGSYYPRNTTTIAGKEMLRADSLPLLNGRYEHDNPFLGTGSAYRRAPGGGFVCDVSVAEKP</sequence>
<comment type="caution">
    <text evidence="1">The sequence shown here is derived from an EMBL/GenBank/DDBJ whole genome shotgun (WGS) entry which is preliminary data.</text>
</comment>
<evidence type="ECO:0000313" key="2">
    <source>
        <dbReference type="Proteomes" id="UP001642464"/>
    </source>
</evidence>
<protein>
    <submittedName>
        <fullName evidence="1">Uncharacterized protein</fullName>
    </submittedName>
</protein>
<accession>A0ABP0NNR2</accession>
<dbReference type="Proteomes" id="UP001642464">
    <property type="component" value="Unassembled WGS sequence"/>
</dbReference>
<keyword evidence="2" id="KW-1185">Reference proteome</keyword>
<name>A0ABP0NNR2_9DINO</name>
<organism evidence="1 2">
    <name type="scientific">Durusdinium trenchii</name>
    <dbReference type="NCBI Taxonomy" id="1381693"/>
    <lineage>
        <taxon>Eukaryota</taxon>
        <taxon>Sar</taxon>
        <taxon>Alveolata</taxon>
        <taxon>Dinophyceae</taxon>
        <taxon>Suessiales</taxon>
        <taxon>Symbiodiniaceae</taxon>
        <taxon>Durusdinium</taxon>
    </lineage>
</organism>
<dbReference type="EMBL" id="CAXAMM010029835">
    <property type="protein sequence ID" value="CAK9065428.1"/>
    <property type="molecule type" value="Genomic_DNA"/>
</dbReference>
<reference evidence="1 2" key="1">
    <citation type="submission" date="2024-02" db="EMBL/GenBank/DDBJ databases">
        <authorList>
            <person name="Chen Y."/>
            <person name="Shah S."/>
            <person name="Dougan E. K."/>
            <person name="Thang M."/>
            <person name="Chan C."/>
        </authorList>
    </citation>
    <scope>NUCLEOTIDE SEQUENCE [LARGE SCALE GENOMIC DNA]</scope>
</reference>
<evidence type="ECO:0000313" key="1">
    <source>
        <dbReference type="EMBL" id="CAK9065428.1"/>
    </source>
</evidence>
<gene>
    <name evidence="1" type="ORF">SCF082_LOCUS33484</name>
</gene>